<gene>
    <name evidence="1" type="ORF">MM171A02435_0005</name>
</gene>
<sequence length="163" mass="17618">MAVDIFAQVTAVWPATETILIADSDASDSASVDYVTQKDMAIARAKRALYGGATIPTNETEIPEVAAYWIADQAVVYLIPLAKDYYQLKRRVSDSKENTTITYYNLITNLDKLRTELEAELAAGKSAALDAISSSEVDDDVPAVSVAGLMVDPLARAMGRGPW</sequence>
<evidence type="ECO:0000313" key="1">
    <source>
        <dbReference type="EMBL" id="QJH92743.1"/>
    </source>
</evidence>
<organism evidence="1">
    <name type="scientific">viral metagenome</name>
    <dbReference type="NCBI Taxonomy" id="1070528"/>
    <lineage>
        <taxon>unclassified sequences</taxon>
        <taxon>metagenomes</taxon>
        <taxon>organismal metagenomes</taxon>
    </lineage>
</organism>
<protein>
    <submittedName>
        <fullName evidence="1">Uncharacterized protein</fullName>
    </submittedName>
</protein>
<proteinExistence type="predicted"/>
<name>A0A6M3X697_9ZZZZ</name>
<dbReference type="EMBL" id="MT143916">
    <property type="protein sequence ID" value="QJH92743.1"/>
    <property type="molecule type" value="Genomic_DNA"/>
</dbReference>
<reference evidence="1" key="1">
    <citation type="submission" date="2020-03" db="EMBL/GenBank/DDBJ databases">
        <title>The deep terrestrial virosphere.</title>
        <authorList>
            <person name="Holmfeldt K."/>
            <person name="Nilsson E."/>
            <person name="Simone D."/>
            <person name="Lopez-Fernandez M."/>
            <person name="Wu X."/>
            <person name="de Brujin I."/>
            <person name="Lundin D."/>
            <person name="Andersson A."/>
            <person name="Bertilsson S."/>
            <person name="Dopson M."/>
        </authorList>
    </citation>
    <scope>NUCLEOTIDE SEQUENCE</scope>
    <source>
        <strain evidence="1">MM171A02435</strain>
    </source>
</reference>
<accession>A0A6M3X697</accession>
<dbReference type="AlphaFoldDB" id="A0A6M3X697"/>